<dbReference type="RefSeq" id="WP_283410388.1">
    <property type="nucleotide sequence ID" value="NZ_FXUF01000015.1"/>
</dbReference>
<feature type="region of interest" description="Disordered" evidence="2">
    <location>
        <begin position="135"/>
        <end position="170"/>
    </location>
</feature>
<evidence type="ECO:0000256" key="1">
    <source>
        <dbReference type="ARBA" id="ARBA00022795"/>
    </source>
</evidence>
<keyword evidence="1" id="KW-1005">Bacterial flagellum biogenesis</keyword>
<keyword evidence="4" id="KW-1185">Reference proteome</keyword>
<dbReference type="Proteomes" id="UP001158066">
    <property type="component" value="Unassembled WGS sequence"/>
</dbReference>
<dbReference type="Pfam" id="PF05130">
    <property type="entry name" value="FlgN"/>
    <property type="match status" value="1"/>
</dbReference>
<reference evidence="3" key="1">
    <citation type="submission" date="2017-05" db="EMBL/GenBank/DDBJ databases">
        <authorList>
            <person name="Varghese N."/>
            <person name="Submissions S."/>
        </authorList>
    </citation>
    <scope>NUCLEOTIDE SEQUENCE</scope>
    <source>
        <strain evidence="3">Su22</strain>
    </source>
</reference>
<comment type="caution">
    <text evidence="3">The sequence shown here is derived from an EMBL/GenBank/DDBJ whole genome shotgun (WGS) entry which is preliminary data.</text>
</comment>
<proteinExistence type="predicted"/>
<sequence length="170" mass="19465">MDINETVNNLTQYLNEKQGILKDLLRFTMEQKDLLNTSENLDLEAFTLLLTERGQLMEQADKVDALFLTAFNSLKEHLGIKSMEEIPAGEISREQVHGLQGAVDQVQQLLKAIQQVDDENRESMKKQMASLKKEITQVQQGKKAIHGYANTKQPQPPLFMDQKEKPSRRK</sequence>
<organism evidence="3 4">
    <name type="scientific">Anoxynatronum buryatiense</name>
    <dbReference type="NCBI Taxonomy" id="489973"/>
    <lineage>
        <taxon>Bacteria</taxon>
        <taxon>Bacillati</taxon>
        <taxon>Bacillota</taxon>
        <taxon>Clostridia</taxon>
        <taxon>Eubacteriales</taxon>
        <taxon>Clostridiaceae</taxon>
        <taxon>Anoxynatronum</taxon>
    </lineage>
</organism>
<dbReference type="GO" id="GO:0044780">
    <property type="term" value="P:bacterial-type flagellum assembly"/>
    <property type="evidence" value="ECO:0007669"/>
    <property type="project" value="InterPro"/>
</dbReference>
<evidence type="ECO:0000313" key="3">
    <source>
        <dbReference type="EMBL" id="SMP67409.1"/>
    </source>
</evidence>
<protein>
    <submittedName>
        <fullName evidence="3">Protein FliT</fullName>
    </submittedName>
</protein>
<name>A0AA45WYL7_9CLOT</name>
<dbReference type="InterPro" id="IPR036679">
    <property type="entry name" value="FlgN-like_sf"/>
</dbReference>
<dbReference type="SUPFAM" id="SSF140566">
    <property type="entry name" value="FlgN-like"/>
    <property type="match status" value="1"/>
</dbReference>
<gene>
    <name evidence="3" type="ORF">SAMN06296020_11565</name>
</gene>
<evidence type="ECO:0000256" key="2">
    <source>
        <dbReference type="SAM" id="MobiDB-lite"/>
    </source>
</evidence>
<dbReference type="InterPro" id="IPR007809">
    <property type="entry name" value="FlgN-like"/>
</dbReference>
<dbReference type="EMBL" id="FXUF01000015">
    <property type="protein sequence ID" value="SMP67409.1"/>
    <property type="molecule type" value="Genomic_DNA"/>
</dbReference>
<evidence type="ECO:0000313" key="4">
    <source>
        <dbReference type="Proteomes" id="UP001158066"/>
    </source>
</evidence>
<feature type="compositionally biased region" description="Basic and acidic residues" evidence="2">
    <location>
        <begin position="161"/>
        <end position="170"/>
    </location>
</feature>
<accession>A0AA45WYL7</accession>
<dbReference type="AlphaFoldDB" id="A0AA45WYL7"/>